<proteinExistence type="predicted"/>
<organism evidence="2 3">
    <name type="scientific">Bacteroides ovatus</name>
    <dbReference type="NCBI Taxonomy" id="28116"/>
    <lineage>
        <taxon>Bacteria</taxon>
        <taxon>Pseudomonadati</taxon>
        <taxon>Bacteroidota</taxon>
        <taxon>Bacteroidia</taxon>
        <taxon>Bacteroidales</taxon>
        <taxon>Bacteroidaceae</taxon>
        <taxon>Bacteroides</taxon>
    </lineage>
</organism>
<sequence>MLALGYIAFQNRQKGLEKPYHKDYRKFFASSSSLSIKVVALLLMA</sequence>
<accession>A0A1G8DH80</accession>
<dbReference type="EMBL" id="FMYE01000026">
    <property type="protein sequence ID" value="SDB77703.1"/>
    <property type="molecule type" value="Genomic_DNA"/>
</dbReference>
<reference evidence="3 4" key="1">
    <citation type="submission" date="2016-10" db="EMBL/GenBank/DDBJ databases">
        <authorList>
            <person name="de Groot N.N."/>
        </authorList>
    </citation>
    <scope>NUCLEOTIDE SEQUENCE [LARGE SCALE GENOMIC DNA]</scope>
    <source>
        <strain evidence="1 4">NLAE-zl-C500</strain>
        <strain evidence="2 3">NLAE-zl-C57</strain>
    </source>
</reference>
<evidence type="ECO:0000313" key="1">
    <source>
        <dbReference type="EMBL" id="SDB77703.1"/>
    </source>
</evidence>
<dbReference type="EMBL" id="FNDO01000008">
    <property type="protein sequence ID" value="SDH57058.1"/>
    <property type="molecule type" value="Genomic_DNA"/>
</dbReference>
<dbReference type="AlphaFoldDB" id="A0A1G8DH80"/>
<dbReference type="Proteomes" id="UP000181870">
    <property type="component" value="Unassembled WGS sequence"/>
</dbReference>
<evidence type="ECO:0000313" key="2">
    <source>
        <dbReference type="EMBL" id="SDH57058.1"/>
    </source>
</evidence>
<gene>
    <name evidence="1" type="ORF">SAMN05192581_102635</name>
    <name evidence="2" type="ORF">SAMN05192582_100845</name>
</gene>
<dbReference type="Proteomes" id="UP000183670">
    <property type="component" value="Unassembled WGS sequence"/>
</dbReference>
<evidence type="ECO:0000313" key="4">
    <source>
        <dbReference type="Proteomes" id="UP000183670"/>
    </source>
</evidence>
<evidence type="ECO:0000313" key="3">
    <source>
        <dbReference type="Proteomes" id="UP000181870"/>
    </source>
</evidence>
<name>A0A1G8DH80_BACOV</name>
<protein>
    <submittedName>
        <fullName evidence="2">Uncharacterized protein</fullName>
    </submittedName>
</protein>